<sequence>MQVTTSTVAITTLDMSILSRTVKSVKWNPENNICRDCIAQVFPITPSITKFTPIINTGIAPPVLSAAQILSNKWQHQMSTIPKHLT</sequence>
<accession>A0A367JMB6</accession>
<proteinExistence type="predicted"/>
<gene>
    <name evidence="1" type="ORF">CU097_003364</name>
</gene>
<name>A0A367JMB6_RHIAZ</name>
<evidence type="ECO:0000313" key="1">
    <source>
        <dbReference type="EMBL" id="RCH91100.1"/>
    </source>
</evidence>
<protein>
    <submittedName>
        <fullName evidence="1">Uncharacterized protein</fullName>
    </submittedName>
</protein>
<dbReference type="AlphaFoldDB" id="A0A367JMB6"/>
<evidence type="ECO:0000313" key="2">
    <source>
        <dbReference type="Proteomes" id="UP000252139"/>
    </source>
</evidence>
<organism evidence="1 2">
    <name type="scientific">Rhizopus azygosporus</name>
    <name type="common">Rhizopus microsporus var. azygosporus</name>
    <dbReference type="NCBI Taxonomy" id="86630"/>
    <lineage>
        <taxon>Eukaryota</taxon>
        <taxon>Fungi</taxon>
        <taxon>Fungi incertae sedis</taxon>
        <taxon>Mucoromycota</taxon>
        <taxon>Mucoromycotina</taxon>
        <taxon>Mucoromycetes</taxon>
        <taxon>Mucorales</taxon>
        <taxon>Mucorineae</taxon>
        <taxon>Rhizopodaceae</taxon>
        <taxon>Rhizopus</taxon>
    </lineage>
</organism>
<dbReference type="Proteomes" id="UP000252139">
    <property type="component" value="Unassembled WGS sequence"/>
</dbReference>
<keyword evidence="2" id="KW-1185">Reference proteome</keyword>
<comment type="caution">
    <text evidence="1">The sequence shown here is derived from an EMBL/GenBank/DDBJ whole genome shotgun (WGS) entry which is preliminary data.</text>
</comment>
<reference evidence="1 2" key="1">
    <citation type="journal article" date="2018" name="G3 (Bethesda)">
        <title>Phylogenetic and Phylogenomic Definition of Rhizopus Species.</title>
        <authorList>
            <person name="Gryganskyi A.P."/>
            <person name="Golan J."/>
            <person name="Dolatabadi S."/>
            <person name="Mondo S."/>
            <person name="Robb S."/>
            <person name="Idnurm A."/>
            <person name="Muszewska A."/>
            <person name="Steczkiewicz K."/>
            <person name="Masonjones S."/>
            <person name="Liao H.L."/>
            <person name="Gajdeczka M.T."/>
            <person name="Anike F."/>
            <person name="Vuek A."/>
            <person name="Anishchenko I.M."/>
            <person name="Voigt K."/>
            <person name="de Hoog G.S."/>
            <person name="Smith M.E."/>
            <person name="Heitman J."/>
            <person name="Vilgalys R."/>
            <person name="Stajich J.E."/>
        </authorList>
    </citation>
    <scope>NUCLEOTIDE SEQUENCE [LARGE SCALE GENOMIC DNA]</scope>
    <source>
        <strain evidence="1 2">CBS 357.93</strain>
    </source>
</reference>
<dbReference type="EMBL" id="PJQL01001020">
    <property type="protein sequence ID" value="RCH91100.1"/>
    <property type="molecule type" value="Genomic_DNA"/>
</dbReference>